<keyword evidence="9 13" id="KW-0648">Protein biosynthesis</keyword>
<dbReference type="CDD" id="cd00673">
    <property type="entry name" value="AlaRS_core"/>
    <property type="match status" value="1"/>
</dbReference>
<proteinExistence type="inferred from homology"/>
<keyword evidence="17" id="KW-1185">Reference proteome</keyword>
<evidence type="ECO:0000256" key="2">
    <source>
        <dbReference type="ARBA" id="ARBA00022555"/>
    </source>
</evidence>
<dbReference type="EMBL" id="AGEI01000021">
    <property type="protein sequence ID" value="EHR33974.1"/>
    <property type="molecule type" value="Genomic_DNA"/>
</dbReference>
<dbReference type="InterPro" id="IPR018165">
    <property type="entry name" value="Ala-tRNA-synth_IIc_core"/>
</dbReference>
<dbReference type="InterPro" id="IPR018164">
    <property type="entry name" value="Ala-tRNA-synth_IIc_N"/>
</dbReference>
<dbReference type="HAMAP" id="MF_00036_B">
    <property type="entry name" value="Ala_tRNA_synth_B"/>
    <property type="match status" value="1"/>
</dbReference>
<dbReference type="PATRIC" id="fig|883114.3.peg.900"/>
<evidence type="ECO:0000256" key="6">
    <source>
        <dbReference type="ARBA" id="ARBA00022833"/>
    </source>
</evidence>
<evidence type="ECO:0000256" key="7">
    <source>
        <dbReference type="ARBA" id="ARBA00022840"/>
    </source>
</evidence>
<dbReference type="PRINTS" id="PR00980">
    <property type="entry name" value="TRNASYNTHALA"/>
</dbReference>
<reference evidence="16 17" key="1">
    <citation type="submission" date="2012-01" db="EMBL/GenBank/DDBJ databases">
        <title>The Genome Sequence of Helcococcus kunzii ATCC 51366.</title>
        <authorList>
            <consortium name="The Broad Institute Genome Sequencing Platform"/>
            <person name="Earl A."/>
            <person name="Ward D."/>
            <person name="Feldgarden M."/>
            <person name="Gevers D."/>
            <person name="Huys G."/>
            <person name="Young S.K."/>
            <person name="Zeng Q."/>
            <person name="Gargeya S."/>
            <person name="Fitzgerald M."/>
            <person name="Haas B."/>
            <person name="Abouelleil A."/>
            <person name="Alvarado L."/>
            <person name="Arachchi H.M."/>
            <person name="Berlin A."/>
            <person name="Chapman S.B."/>
            <person name="Gearin G."/>
            <person name="Goldberg J."/>
            <person name="Griggs A."/>
            <person name="Gujja S."/>
            <person name="Hansen M."/>
            <person name="Heiman D."/>
            <person name="Howarth C."/>
            <person name="Larimer J."/>
            <person name="Lui A."/>
            <person name="MacDonald P.J.P."/>
            <person name="McCowen C."/>
            <person name="Montmayeur A."/>
            <person name="Murphy C."/>
            <person name="Neiman D."/>
            <person name="Pearson M."/>
            <person name="Priest M."/>
            <person name="Roberts A."/>
            <person name="Saif S."/>
            <person name="Shea T."/>
            <person name="Sisk P."/>
            <person name="Stolte C."/>
            <person name="Sykes S."/>
            <person name="Wortman J."/>
            <person name="Nusbaum C."/>
            <person name="Birren B."/>
        </authorList>
    </citation>
    <scope>NUCLEOTIDE SEQUENCE [LARGE SCALE GENOMIC DNA]</scope>
    <source>
        <strain evidence="16 17">ATCC 51366</strain>
    </source>
</reference>
<dbReference type="GO" id="GO:0140096">
    <property type="term" value="F:catalytic activity, acting on a protein"/>
    <property type="evidence" value="ECO:0007669"/>
    <property type="project" value="UniProtKB-ARBA"/>
</dbReference>
<dbReference type="GO" id="GO:0002161">
    <property type="term" value="F:aminoacyl-tRNA deacylase activity"/>
    <property type="evidence" value="ECO:0007669"/>
    <property type="project" value="TreeGrafter"/>
</dbReference>
<organism evidence="16 17">
    <name type="scientific">Helcococcus kunzii ATCC 51366</name>
    <dbReference type="NCBI Taxonomy" id="883114"/>
    <lineage>
        <taxon>Bacteria</taxon>
        <taxon>Bacillati</taxon>
        <taxon>Bacillota</taxon>
        <taxon>Tissierellia</taxon>
        <taxon>Tissierellales</taxon>
        <taxon>Peptoniphilaceae</taxon>
        <taxon>Helcococcus</taxon>
    </lineage>
</organism>
<evidence type="ECO:0000256" key="11">
    <source>
        <dbReference type="ARBA" id="ARBA00024779"/>
    </source>
</evidence>
<dbReference type="Gene3D" id="3.30.54.20">
    <property type="match status" value="1"/>
</dbReference>
<dbReference type="InterPro" id="IPR003156">
    <property type="entry name" value="DHHA1_dom"/>
</dbReference>
<evidence type="ECO:0000256" key="4">
    <source>
        <dbReference type="ARBA" id="ARBA00022723"/>
    </source>
</evidence>
<keyword evidence="6 13" id="KW-0862">Zinc</keyword>
<evidence type="ECO:0000313" key="16">
    <source>
        <dbReference type="EMBL" id="EHR33974.1"/>
    </source>
</evidence>
<evidence type="ECO:0000256" key="10">
    <source>
        <dbReference type="ARBA" id="ARBA00023146"/>
    </source>
</evidence>
<evidence type="ECO:0000256" key="12">
    <source>
        <dbReference type="ARBA" id="ARBA00048300"/>
    </source>
</evidence>
<evidence type="ECO:0000256" key="13">
    <source>
        <dbReference type="HAMAP-Rule" id="MF_00036"/>
    </source>
</evidence>
<feature type="binding site" evidence="13">
    <location>
        <position position="655"/>
    </location>
    <ligand>
        <name>Zn(2+)</name>
        <dbReference type="ChEBI" id="CHEBI:29105"/>
    </ligand>
</feature>
<dbReference type="InterPro" id="IPR050058">
    <property type="entry name" value="Ala-tRNA_ligase"/>
</dbReference>
<dbReference type="Gene3D" id="3.30.980.10">
    <property type="entry name" value="Threonyl-trna Synthetase, Chain A, domain 2"/>
    <property type="match status" value="1"/>
</dbReference>
<dbReference type="GO" id="GO:0016740">
    <property type="term" value="F:transferase activity"/>
    <property type="evidence" value="ECO:0007669"/>
    <property type="project" value="UniProtKB-ARBA"/>
</dbReference>
<dbReference type="GO" id="GO:0000049">
    <property type="term" value="F:tRNA binding"/>
    <property type="evidence" value="ECO:0007669"/>
    <property type="project" value="UniProtKB-KW"/>
</dbReference>
<dbReference type="SUPFAM" id="SSF50447">
    <property type="entry name" value="Translation proteins"/>
    <property type="match status" value="1"/>
</dbReference>
<dbReference type="FunFam" id="3.10.310.40:FF:000001">
    <property type="entry name" value="Alanine--tRNA ligase"/>
    <property type="match status" value="1"/>
</dbReference>
<dbReference type="SUPFAM" id="SSF55186">
    <property type="entry name" value="ThrRS/AlaRS common domain"/>
    <property type="match status" value="1"/>
</dbReference>
<dbReference type="OrthoDB" id="9803884at2"/>
<dbReference type="InterPro" id="IPR002318">
    <property type="entry name" value="Ala-tRNA-lgiase_IIc"/>
</dbReference>
<dbReference type="GO" id="GO:0008270">
    <property type="term" value="F:zinc ion binding"/>
    <property type="evidence" value="ECO:0007669"/>
    <property type="project" value="UniProtKB-UniRule"/>
</dbReference>
<comment type="function">
    <text evidence="11 13">Catalyzes the attachment of alanine to tRNA(Ala) in a two-step reaction: alanine is first activated by ATP to form Ala-AMP and then transferred to the acceptor end of tRNA(Ala). Also edits incorrectly charged Ser-tRNA(Ala) and Gly-tRNA(Ala) via its editing domain.</text>
</comment>
<feature type="domain" description="Alanyl-transfer RNA synthetases family profile" evidence="15">
    <location>
        <begin position="4"/>
        <end position="698"/>
    </location>
</feature>
<comment type="domain">
    <text evidence="13">Consists of three domains; the N-terminal catalytic domain, the editing domain and the C-terminal C-Ala domain. The editing domain removes incorrectly charged amino acids, while the C-Ala domain, along with tRNA(Ala), serves as a bridge to cooperatively bring together the editing and aminoacylation centers thus stimulating deacylation of misacylated tRNAs.</text>
</comment>
<keyword evidence="2 13" id="KW-0820">tRNA-binding</keyword>
<evidence type="ECO:0000256" key="8">
    <source>
        <dbReference type="ARBA" id="ARBA00022884"/>
    </source>
</evidence>
<evidence type="ECO:0000256" key="5">
    <source>
        <dbReference type="ARBA" id="ARBA00022741"/>
    </source>
</evidence>
<dbReference type="SMART" id="SM00863">
    <property type="entry name" value="tRNA_SAD"/>
    <property type="match status" value="1"/>
</dbReference>
<dbReference type="InterPro" id="IPR012947">
    <property type="entry name" value="tRNA_SAD"/>
</dbReference>
<dbReference type="Gene3D" id="2.40.30.130">
    <property type="match status" value="1"/>
</dbReference>
<dbReference type="SUPFAM" id="SSF55681">
    <property type="entry name" value="Class II aaRS and biotin synthetases"/>
    <property type="match status" value="1"/>
</dbReference>
<dbReference type="EC" id="6.1.1.7" evidence="13"/>
<dbReference type="NCBIfam" id="TIGR00344">
    <property type="entry name" value="alaS"/>
    <property type="match status" value="1"/>
</dbReference>
<name>H3NNJ9_9FIRM</name>
<dbReference type="STRING" id="883114.HMPREF9709_00910"/>
<comment type="caution">
    <text evidence="16">The sequence shown here is derived from an EMBL/GenBank/DDBJ whole genome shotgun (WGS) entry which is preliminary data.</text>
</comment>
<dbReference type="InterPro" id="IPR018163">
    <property type="entry name" value="Thr/Ala-tRNA-synth_IIc_edit"/>
</dbReference>
<keyword evidence="10 13" id="KW-0030">Aminoacyl-tRNA synthetase</keyword>
<dbReference type="Pfam" id="PF07973">
    <property type="entry name" value="tRNA_SAD"/>
    <property type="match status" value="1"/>
</dbReference>
<feature type="coiled-coil region" evidence="14">
    <location>
        <begin position="696"/>
        <end position="727"/>
    </location>
</feature>
<keyword evidence="5 13" id="KW-0547">Nucleotide-binding</keyword>
<comment type="subcellular location">
    <subcellularLocation>
        <location evidence="13">Cytoplasm</location>
    </subcellularLocation>
</comment>
<dbReference type="FunFam" id="3.30.54.20:FF:000001">
    <property type="entry name" value="Alanine--tRNA ligase"/>
    <property type="match status" value="1"/>
</dbReference>
<dbReference type="Pfam" id="PF01411">
    <property type="entry name" value="tRNA-synt_2c"/>
    <property type="match status" value="1"/>
</dbReference>
<dbReference type="RefSeq" id="WP_005398347.1">
    <property type="nucleotide sequence ID" value="NZ_JH601088.1"/>
</dbReference>
<evidence type="ECO:0000256" key="1">
    <source>
        <dbReference type="ARBA" id="ARBA00008226"/>
    </source>
</evidence>
<evidence type="ECO:0000259" key="15">
    <source>
        <dbReference type="PROSITE" id="PS50860"/>
    </source>
</evidence>
<dbReference type="Gene3D" id="3.10.310.40">
    <property type="match status" value="1"/>
</dbReference>
<dbReference type="Gene3D" id="3.30.930.10">
    <property type="entry name" value="Bira Bifunctional Protein, Domain 2"/>
    <property type="match status" value="1"/>
</dbReference>
<dbReference type="HOGENOM" id="CLU_004485_1_1_9"/>
<dbReference type="eggNOG" id="COG0013">
    <property type="taxonomic scope" value="Bacteria"/>
</dbReference>
<evidence type="ECO:0000256" key="9">
    <source>
        <dbReference type="ARBA" id="ARBA00022917"/>
    </source>
</evidence>
<dbReference type="SUPFAM" id="SSF101353">
    <property type="entry name" value="Putative anticodon-binding domain of alanyl-tRNA synthetase (AlaRS)"/>
    <property type="match status" value="1"/>
</dbReference>
<dbReference type="GO" id="GO:0005829">
    <property type="term" value="C:cytosol"/>
    <property type="evidence" value="ECO:0007669"/>
    <property type="project" value="TreeGrafter"/>
</dbReference>
<feature type="binding site" evidence="13">
    <location>
        <position position="553"/>
    </location>
    <ligand>
        <name>Zn(2+)</name>
        <dbReference type="ChEBI" id="CHEBI:29105"/>
    </ligand>
</feature>
<keyword evidence="4 13" id="KW-0479">Metal-binding</keyword>
<keyword evidence="8 13" id="KW-0694">RNA-binding</keyword>
<keyword evidence="7 13" id="KW-0067">ATP-binding</keyword>
<protein>
    <recommendedName>
        <fullName evidence="13">Alanine--tRNA ligase</fullName>
        <ecNumber evidence="13">6.1.1.7</ecNumber>
    </recommendedName>
    <alternativeName>
        <fullName evidence="13">Alanyl-tRNA synthetase</fullName>
        <shortName evidence="13">AlaRS</shortName>
    </alternativeName>
</protein>
<accession>H3NNJ9</accession>
<keyword evidence="3 13" id="KW-0436">Ligase</keyword>
<dbReference type="GeneID" id="96998904"/>
<keyword evidence="13" id="KW-0963">Cytoplasm</keyword>
<dbReference type="GO" id="GO:0004813">
    <property type="term" value="F:alanine-tRNA ligase activity"/>
    <property type="evidence" value="ECO:0007669"/>
    <property type="project" value="UniProtKB-UniRule"/>
</dbReference>
<evidence type="ECO:0000256" key="14">
    <source>
        <dbReference type="SAM" id="Coils"/>
    </source>
</evidence>
<dbReference type="PANTHER" id="PTHR11777">
    <property type="entry name" value="ALANYL-TRNA SYNTHETASE"/>
    <property type="match status" value="1"/>
</dbReference>
<dbReference type="Pfam" id="PF02272">
    <property type="entry name" value="DHHA1"/>
    <property type="match status" value="1"/>
</dbReference>
<dbReference type="GO" id="GO:0005524">
    <property type="term" value="F:ATP binding"/>
    <property type="evidence" value="ECO:0007669"/>
    <property type="project" value="UniProtKB-UniRule"/>
</dbReference>
<dbReference type="GO" id="GO:0006419">
    <property type="term" value="P:alanyl-tRNA aminoacylation"/>
    <property type="evidence" value="ECO:0007669"/>
    <property type="project" value="UniProtKB-UniRule"/>
</dbReference>
<gene>
    <name evidence="13" type="primary">alaS</name>
    <name evidence="16" type="ORF">HMPREF9709_00910</name>
</gene>
<comment type="similarity">
    <text evidence="1 13">Belongs to the class-II aminoacyl-tRNA synthetase family.</text>
</comment>
<dbReference type="FunFam" id="3.30.980.10:FF:000004">
    <property type="entry name" value="Alanine--tRNA ligase, cytoplasmic"/>
    <property type="match status" value="1"/>
</dbReference>
<dbReference type="FunFam" id="3.30.930.10:FF:000004">
    <property type="entry name" value="Alanine--tRNA ligase"/>
    <property type="match status" value="1"/>
</dbReference>
<dbReference type="InterPro" id="IPR023033">
    <property type="entry name" value="Ala_tRNA_ligase_euk/bac"/>
</dbReference>
<keyword evidence="14" id="KW-0175">Coiled coil</keyword>
<feature type="binding site" evidence="13">
    <location>
        <position position="557"/>
    </location>
    <ligand>
        <name>Zn(2+)</name>
        <dbReference type="ChEBI" id="CHEBI:29105"/>
    </ligand>
</feature>
<sequence length="866" mass="98739">MKKLNINELRKEFLDFFELKKDHIRLKSYSLVPNKDKSLLLINAGMAPLKEYFVGTKKFPKNRATSSQKCLRTGDIDNVGKTHRHGTFFEMLGNFSFGDYFKKEAIQWAWEFLTEVIELDPEKMSVTVYQDDDEAYDIWHKVVGLPEDKIKRLGKEDNFWEIEEGPCGPCSEIMYDRGPQYEDPEDRYLEIWNLVFTQFNKDSKGNYIPLEHPNIDTGMGLERLGLIVENANNIFELKTFKPILDEISNLSGKKYGEDAKFDESFRVIMDHSKAMTFLVFDGVIPSNEGRGYVLRRLIRRAYRHGKHLGIKGNFLTKLFEKVMTIYNSEYPEVLEDKERVMKIIRREEDKFQETIDQGLEILNNKLEMLKSENKKELSGEDAFKLYDTYGFPLDLTEEIAKDMGISIDKDGFKNAMQIQKEKSRSNKSFEGGWEEDKITITGYDKTFYVGDTNIESESKIIGIEGLDDNTINEGEKAIVVLDITPFYGESGGQIGDTGYIESNNGLLRVLDTKKTADEIYYCFVECENGEFSVGDEVVAKIDADRRNSIRKNHSATHLLNKALKTVLGTHINQAGSLVTDERLRFDFTHFEAISDEDLSKIEQMVNKSIFDNYKVNIQEMSLKESQEMGAVGLFEDKYKDVVRVVDMGGYSTELCGGSHVNSTSEVMMFKILSESGIAAGVRRIEAITGLSVYNYLNKYQEKEERIANILKTKKENIEEKINSSLENEENMKSIIETYKSLQENRIIESIETKISTINDVNTLIVRLDDIEMDLLKNISDKIQNKNDNIIVLLSSVINGKIIFVSSVSPQLIKRNIKAGEIVRFVAQNTGGNGGGRPDFAQAGGKDIDKLDEALKAAADFITDKLQ</sequence>
<dbReference type="PROSITE" id="PS50860">
    <property type="entry name" value="AA_TRNA_LIGASE_II_ALA"/>
    <property type="match status" value="1"/>
</dbReference>
<evidence type="ECO:0000313" key="17">
    <source>
        <dbReference type="Proteomes" id="UP000004191"/>
    </source>
</evidence>
<dbReference type="Proteomes" id="UP000004191">
    <property type="component" value="Unassembled WGS sequence"/>
</dbReference>
<dbReference type="InterPro" id="IPR045864">
    <property type="entry name" value="aa-tRNA-synth_II/BPL/LPL"/>
</dbReference>
<comment type="cofactor">
    <cofactor evidence="13">
        <name>Zn(2+)</name>
        <dbReference type="ChEBI" id="CHEBI:29105"/>
    </cofactor>
    <text evidence="13">Binds 1 zinc ion per subunit.</text>
</comment>
<evidence type="ECO:0000256" key="3">
    <source>
        <dbReference type="ARBA" id="ARBA00022598"/>
    </source>
</evidence>
<dbReference type="PANTHER" id="PTHR11777:SF9">
    <property type="entry name" value="ALANINE--TRNA LIGASE, CYTOPLASMIC"/>
    <property type="match status" value="1"/>
</dbReference>
<dbReference type="InterPro" id="IPR009000">
    <property type="entry name" value="Transl_B-barrel_sf"/>
</dbReference>
<comment type="catalytic activity">
    <reaction evidence="12 13">
        <text>tRNA(Ala) + L-alanine + ATP = L-alanyl-tRNA(Ala) + AMP + diphosphate</text>
        <dbReference type="Rhea" id="RHEA:12540"/>
        <dbReference type="Rhea" id="RHEA-COMP:9657"/>
        <dbReference type="Rhea" id="RHEA-COMP:9923"/>
        <dbReference type="ChEBI" id="CHEBI:30616"/>
        <dbReference type="ChEBI" id="CHEBI:33019"/>
        <dbReference type="ChEBI" id="CHEBI:57972"/>
        <dbReference type="ChEBI" id="CHEBI:78442"/>
        <dbReference type="ChEBI" id="CHEBI:78497"/>
        <dbReference type="ChEBI" id="CHEBI:456215"/>
        <dbReference type="EC" id="6.1.1.7"/>
    </reaction>
</comment>
<dbReference type="AlphaFoldDB" id="H3NNJ9"/>
<feature type="binding site" evidence="13">
    <location>
        <position position="659"/>
    </location>
    <ligand>
        <name>Zn(2+)</name>
        <dbReference type="ChEBI" id="CHEBI:29105"/>
    </ligand>
</feature>
<dbReference type="InterPro" id="IPR018162">
    <property type="entry name" value="Ala-tRNA-ligase_IIc_anticod-bd"/>
</dbReference>